<feature type="compositionally biased region" description="Basic and acidic residues" evidence="1">
    <location>
        <begin position="352"/>
        <end position="367"/>
    </location>
</feature>
<proteinExistence type="predicted"/>
<feature type="compositionally biased region" description="Basic and acidic residues" evidence="1">
    <location>
        <begin position="420"/>
        <end position="447"/>
    </location>
</feature>
<feature type="region of interest" description="Disordered" evidence="1">
    <location>
        <begin position="340"/>
        <end position="382"/>
    </location>
</feature>
<gene>
    <name evidence="2" type="ORF">Bca52824_063349</name>
</gene>
<evidence type="ECO:0000313" key="3">
    <source>
        <dbReference type="Proteomes" id="UP000886595"/>
    </source>
</evidence>
<accession>A0A8X7QJM3</accession>
<organism evidence="2 3">
    <name type="scientific">Brassica carinata</name>
    <name type="common">Ethiopian mustard</name>
    <name type="synonym">Abyssinian cabbage</name>
    <dbReference type="NCBI Taxonomy" id="52824"/>
    <lineage>
        <taxon>Eukaryota</taxon>
        <taxon>Viridiplantae</taxon>
        <taxon>Streptophyta</taxon>
        <taxon>Embryophyta</taxon>
        <taxon>Tracheophyta</taxon>
        <taxon>Spermatophyta</taxon>
        <taxon>Magnoliopsida</taxon>
        <taxon>eudicotyledons</taxon>
        <taxon>Gunneridae</taxon>
        <taxon>Pentapetalae</taxon>
        <taxon>rosids</taxon>
        <taxon>malvids</taxon>
        <taxon>Brassicales</taxon>
        <taxon>Brassicaceae</taxon>
        <taxon>Brassiceae</taxon>
        <taxon>Brassica</taxon>
    </lineage>
</organism>
<reference evidence="2 3" key="1">
    <citation type="submission" date="2020-02" db="EMBL/GenBank/DDBJ databases">
        <authorList>
            <person name="Ma Q."/>
            <person name="Huang Y."/>
            <person name="Song X."/>
            <person name="Pei D."/>
        </authorList>
    </citation>
    <scope>NUCLEOTIDE SEQUENCE [LARGE SCALE GENOMIC DNA]</scope>
    <source>
        <strain evidence="2">Sxm20200214</strain>
        <tissue evidence="2">Leaf</tissue>
    </source>
</reference>
<dbReference type="Proteomes" id="UP000886595">
    <property type="component" value="Unassembled WGS sequence"/>
</dbReference>
<evidence type="ECO:0000256" key="1">
    <source>
        <dbReference type="SAM" id="MobiDB-lite"/>
    </source>
</evidence>
<name>A0A8X7QJM3_BRACI</name>
<evidence type="ECO:0000313" key="2">
    <source>
        <dbReference type="EMBL" id="KAG2268794.1"/>
    </source>
</evidence>
<feature type="compositionally biased region" description="Polar residues" evidence="1">
    <location>
        <begin position="368"/>
        <end position="381"/>
    </location>
</feature>
<protein>
    <submittedName>
        <fullName evidence="2">Uncharacterized protein</fullName>
    </submittedName>
</protein>
<comment type="caution">
    <text evidence="2">The sequence shown here is derived from an EMBL/GenBank/DDBJ whole genome shotgun (WGS) entry which is preliminary data.</text>
</comment>
<dbReference type="EMBL" id="JAAMPC010000013">
    <property type="protein sequence ID" value="KAG2268794.1"/>
    <property type="molecule type" value="Genomic_DNA"/>
</dbReference>
<feature type="region of interest" description="Disordered" evidence="1">
    <location>
        <begin position="66"/>
        <end position="92"/>
    </location>
</feature>
<sequence>MGRQKTKRSLLQLRNIGNATPLSHVRISATFPVPEKPGSLISATFLHRAPVAAVGESSPAIIRPQSTPAVTKKSKLSQTTVRRRSRSSGEELGALPAKTAALSGHLFELSIFLLFVDSGSEDGPGGGDSSGGQFSDGLSVHFIVIPDEERLLLVDQNEDRQVTSLVQKLLFAFPKFKVPGAAGEELVPLPYAREICDRVIQRPLKLKIFLLLETAEKRIANCREVSEQEEPTLIERESGHLNDDDQAKENEVRQCTLPPSAETKAISWGWSAARNTINALALFGDVLDVESESYVLPAEHAVTSPGAWQKRNPTYRYEQGSPRMGENKAELLQFVGSVRSFHPSWDGNPSSKSKEDPDGGEEARTADKQPQSVDSVETSNMEFPKSVEAVGIVAPPKAGGEASFKEINAELQGTEDEERYDSCKDDMSTDSKIQENPRDMCGKTDADSKDVGSGAKFLDVDFQQLDGASDVDMLYAVNDSNFGIPDRCPCGSAIIIQISTEAAAIPKKYFVCKDFKNDGLHRKQEWTAIED</sequence>
<feature type="region of interest" description="Disordered" evidence="1">
    <location>
        <begin position="412"/>
        <end position="447"/>
    </location>
</feature>
<keyword evidence="3" id="KW-1185">Reference proteome</keyword>
<dbReference type="AlphaFoldDB" id="A0A8X7QJM3"/>